<keyword evidence="4" id="KW-0675">Receptor</keyword>
<sequence>MAMKSSFNNMADVLLDWDDVHNDDFCSWRGVLCDNVSAALTVVSL</sequence>
<keyword evidence="2" id="KW-0677">Repeat</keyword>
<evidence type="ECO:0000256" key="2">
    <source>
        <dbReference type="ARBA" id="ARBA00022737"/>
    </source>
</evidence>
<reference evidence="4 5" key="1">
    <citation type="journal article" date="2018" name="Front. Plant Sci.">
        <title>Red Clover (Trifolium pratense) and Zigzag Clover (T. medium) - A Picture of Genomic Similarities and Differences.</title>
        <authorList>
            <person name="Dluhosova J."/>
            <person name="Istvanek J."/>
            <person name="Nedelnik J."/>
            <person name="Repkova J."/>
        </authorList>
    </citation>
    <scope>NUCLEOTIDE SEQUENCE [LARGE SCALE GENOMIC DNA]</scope>
    <source>
        <strain evidence="5">cv. 10/8</strain>
        <tissue evidence="4">Leaf</tissue>
    </source>
</reference>
<keyword evidence="1" id="KW-0433">Leucine-rich repeat</keyword>
<evidence type="ECO:0000256" key="1">
    <source>
        <dbReference type="ARBA" id="ARBA00022614"/>
    </source>
</evidence>
<organism evidence="4 5">
    <name type="scientific">Trifolium medium</name>
    <dbReference type="NCBI Taxonomy" id="97028"/>
    <lineage>
        <taxon>Eukaryota</taxon>
        <taxon>Viridiplantae</taxon>
        <taxon>Streptophyta</taxon>
        <taxon>Embryophyta</taxon>
        <taxon>Tracheophyta</taxon>
        <taxon>Spermatophyta</taxon>
        <taxon>Magnoliopsida</taxon>
        <taxon>eudicotyledons</taxon>
        <taxon>Gunneridae</taxon>
        <taxon>Pentapetalae</taxon>
        <taxon>rosids</taxon>
        <taxon>fabids</taxon>
        <taxon>Fabales</taxon>
        <taxon>Fabaceae</taxon>
        <taxon>Papilionoideae</taxon>
        <taxon>50 kb inversion clade</taxon>
        <taxon>NPAAA clade</taxon>
        <taxon>Hologalegina</taxon>
        <taxon>IRL clade</taxon>
        <taxon>Trifolieae</taxon>
        <taxon>Trifolium</taxon>
    </lineage>
</organism>
<dbReference type="GO" id="GO:0016301">
    <property type="term" value="F:kinase activity"/>
    <property type="evidence" value="ECO:0007669"/>
    <property type="project" value="UniProtKB-KW"/>
</dbReference>
<comment type="caution">
    <text evidence="4">The sequence shown here is derived from an EMBL/GenBank/DDBJ whole genome shotgun (WGS) entry which is preliminary data.</text>
</comment>
<dbReference type="Gene3D" id="3.80.10.10">
    <property type="entry name" value="Ribonuclease Inhibitor"/>
    <property type="match status" value="1"/>
</dbReference>
<dbReference type="InterPro" id="IPR013210">
    <property type="entry name" value="LRR_N_plant-typ"/>
</dbReference>
<feature type="domain" description="Leucine-rich repeat-containing N-terminal plant-type" evidence="3">
    <location>
        <begin position="1"/>
        <end position="34"/>
    </location>
</feature>
<name>A0A392PWV8_9FABA</name>
<keyword evidence="4" id="KW-0808">Transferase</keyword>
<dbReference type="InterPro" id="IPR032675">
    <property type="entry name" value="LRR_dom_sf"/>
</dbReference>
<proteinExistence type="predicted"/>
<keyword evidence="4" id="KW-0418">Kinase</keyword>
<keyword evidence="5" id="KW-1185">Reference proteome</keyword>
<evidence type="ECO:0000259" key="3">
    <source>
        <dbReference type="Pfam" id="PF08263"/>
    </source>
</evidence>
<dbReference type="Pfam" id="PF08263">
    <property type="entry name" value="LRRNT_2"/>
    <property type="match status" value="1"/>
</dbReference>
<dbReference type="AlphaFoldDB" id="A0A392PWV8"/>
<evidence type="ECO:0000313" key="5">
    <source>
        <dbReference type="Proteomes" id="UP000265520"/>
    </source>
</evidence>
<dbReference type="EMBL" id="LXQA010099683">
    <property type="protein sequence ID" value="MCI16167.1"/>
    <property type="molecule type" value="Genomic_DNA"/>
</dbReference>
<protein>
    <submittedName>
        <fullName evidence="4">LRR receptor-like serine/threonine-protein kinase ERL2-like</fullName>
    </submittedName>
</protein>
<feature type="non-terminal residue" evidence="4">
    <location>
        <position position="45"/>
    </location>
</feature>
<accession>A0A392PWV8</accession>
<dbReference type="Proteomes" id="UP000265520">
    <property type="component" value="Unassembled WGS sequence"/>
</dbReference>
<evidence type="ECO:0000313" key="4">
    <source>
        <dbReference type="EMBL" id="MCI16167.1"/>
    </source>
</evidence>